<dbReference type="PANTHER" id="PTHR22923:SF116">
    <property type="entry name" value="C1Q DOMAIN-CONTAINING PROTEIN"/>
    <property type="match status" value="1"/>
</dbReference>
<comment type="subcellular location">
    <subcellularLocation>
        <location evidence="1">Secreted</location>
    </subcellularLocation>
</comment>
<dbReference type="SUPFAM" id="SSF49842">
    <property type="entry name" value="TNF-like"/>
    <property type="match status" value="1"/>
</dbReference>
<dbReference type="InterPro" id="IPR008983">
    <property type="entry name" value="Tumour_necrosis_fac-like_dom"/>
</dbReference>
<dbReference type="InterPro" id="IPR001073">
    <property type="entry name" value="C1q_dom"/>
</dbReference>
<evidence type="ECO:0000256" key="3">
    <source>
        <dbReference type="ARBA" id="ARBA00022729"/>
    </source>
</evidence>
<evidence type="ECO:0000256" key="2">
    <source>
        <dbReference type="ARBA" id="ARBA00022525"/>
    </source>
</evidence>
<sequence length="195" mass="22127">MLRANRLLLQRSCLFSFSFNDEKANLHLDLLLTIRLHETYTNISYNLHVLILSVSDSPEDATSRTAVIAFTATLSKETRHFPGQTVIFNNVKLNEGNCYDSSTGRFRAHFRGLYIFSVTIRKGTGTHIHLLIMKDDVEIGRIFSGTSSFDSGSVTVVTVMEKGQVTYVKETYSETETMLGDHWAHFTGLLHIRYK</sequence>
<accession>A0ABD3UX45</accession>
<evidence type="ECO:0000313" key="5">
    <source>
        <dbReference type="EMBL" id="KAL3853103.1"/>
    </source>
</evidence>
<dbReference type="AlphaFoldDB" id="A0ABD3UX45"/>
<name>A0ABD3UX45_SINWO</name>
<dbReference type="Pfam" id="PF00386">
    <property type="entry name" value="C1q"/>
    <property type="match status" value="1"/>
</dbReference>
<dbReference type="PROSITE" id="PS50871">
    <property type="entry name" value="C1Q"/>
    <property type="match status" value="1"/>
</dbReference>
<gene>
    <name evidence="5" type="ORF">ACJMK2_016680</name>
</gene>
<dbReference type="EMBL" id="JBJQND010000015">
    <property type="protein sequence ID" value="KAL3853103.1"/>
    <property type="molecule type" value="Genomic_DNA"/>
</dbReference>
<feature type="domain" description="C1q" evidence="4">
    <location>
        <begin position="63"/>
        <end position="195"/>
    </location>
</feature>
<keyword evidence="6" id="KW-1185">Reference proteome</keyword>
<comment type="caution">
    <text evidence="5">The sequence shown here is derived from an EMBL/GenBank/DDBJ whole genome shotgun (WGS) entry which is preliminary data.</text>
</comment>
<evidence type="ECO:0000256" key="1">
    <source>
        <dbReference type="ARBA" id="ARBA00004613"/>
    </source>
</evidence>
<dbReference type="PANTHER" id="PTHR22923">
    <property type="entry name" value="CEREBELLIN-RELATED"/>
    <property type="match status" value="1"/>
</dbReference>
<dbReference type="Proteomes" id="UP001634394">
    <property type="component" value="Unassembled WGS sequence"/>
</dbReference>
<keyword evidence="3" id="KW-0732">Signal</keyword>
<evidence type="ECO:0000313" key="6">
    <source>
        <dbReference type="Proteomes" id="UP001634394"/>
    </source>
</evidence>
<keyword evidence="2" id="KW-0964">Secreted</keyword>
<dbReference type="InterPro" id="IPR050822">
    <property type="entry name" value="Cerebellin_Synaptic_Org"/>
</dbReference>
<dbReference type="Gene3D" id="2.60.120.40">
    <property type="match status" value="1"/>
</dbReference>
<reference evidence="5 6" key="1">
    <citation type="submission" date="2024-11" db="EMBL/GenBank/DDBJ databases">
        <title>Chromosome-level genome assembly of the freshwater bivalve Anodonta woodiana.</title>
        <authorList>
            <person name="Chen X."/>
        </authorList>
    </citation>
    <scope>NUCLEOTIDE SEQUENCE [LARGE SCALE GENOMIC DNA]</scope>
    <source>
        <strain evidence="5">MN2024</strain>
        <tissue evidence="5">Gills</tissue>
    </source>
</reference>
<dbReference type="GO" id="GO:0005576">
    <property type="term" value="C:extracellular region"/>
    <property type="evidence" value="ECO:0007669"/>
    <property type="project" value="UniProtKB-SubCell"/>
</dbReference>
<protein>
    <recommendedName>
        <fullName evidence="4">C1q domain-containing protein</fullName>
    </recommendedName>
</protein>
<organism evidence="5 6">
    <name type="scientific">Sinanodonta woodiana</name>
    <name type="common">Chinese pond mussel</name>
    <name type="synonym">Anodonta woodiana</name>
    <dbReference type="NCBI Taxonomy" id="1069815"/>
    <lineage>
        <taxon>Eukaryota</taxon>
        <taxon>Metazoa</taxon>
        <taxon>Spiralia</taxon>
        <taxon>Lophotrochozoa</taxon>
        <taxon>Mollusca</taxon>
        <taxon>Bivalvia</taxon>
        <taxon>Autobranchia</taxon>
        <taxon>Heteroconchia</taxon>
        <taxon>Palaeoheterodonta</taxon>
        <taxon>Unionida</taxon>
        <taxon>Unionoidea</taxon>
        <taxon>Unionidae</taxon>
        <taxon>Unioninae</taxon>
        <taxon>Sinanodonta</taxon>
    </lineage>
</organism>
<dbReference type="SMART" id="SM00110">
    <property type="entry name" value="C1Q"/>
    <property type="match status" value="1"/>
</dbReference>
<proteinExistence type="predicted"/>
<evidence type="ECO:0000259" key="4">
    <source>
        <dbReference type="PROSITE" id="PS50871"/>
    </source>
</evidence>